<feature type="region of interest" description="Disordered" evidence="4">
    <location>
        <begin position="574"/>
        <end position="597"/>
    </location>
</feature>
<keyword evidence="2" id="KW-0677">Repeat</keyword>
<keyword evidence="7" id="KW-1185">Reference proteome</keyword>
<evidence type="ECO:0000256" key="3">
    <source>
        <dbReference type="ARBA" id="ARBA00022837"/>
    </source>
</evidence>
<dbReference type="Proteomes" id="UP001165060">
    <property type="component" value="Unassembled WGS sequence"/>
</dbReference>
<protein>
    <recommendedName>
        <fullName evidence="5">EF-hand domain-containing protein</fullName>
    </recommendedName>
</protein>
<evidence type="ECO:0000259" key="5">
    <source>
        <dbReference type="PROSITE" id="PS50222"/>
    </source>
</evidence>
<evidence type="ECO:0000256" key="4">
    <source>
        <dbReference type="SAM" id="MobiDB-lite"/>
    </source>
</evidence>
<dbReference type="SUPFAM" id="SSF47473">
    <property type="entry name" value="EF-hand"/>
    <property type="match status" value="2"/>
</dbReference>
<feature type="compositionally biased region" description="Basic and acidic residues" evidence="4">
    <location>
        <begin position="575"/>
        <end position="592"/>
    </location>
</feature>
<feature type="domain" description="EF-hand" evidence="5">
    <location>
        <begin position="460"/>
        <end position="483"/>
    </location>
</feature>
<feature type="region of interest" description="Disordered" evidence="4">
    <location>
        <begin position="138"/>
        <end position="176"/>
    </location>
</feature>
<dbReference type="CDD" id="cd00051">
    <property type="entry name" value="EFh"/>
    <property type="match status" value="1"/>
</dbReference>
<sequence>GGGGSIAASSLVGSAARSRAGGRLALKTRGLDEWSALYPYDASLSETSVSPAAVRMLDPMAVLDANMQPDDPLARPGARTAYETMRGGGRGAEEAFSLGQEGRAAPPLLLRPPGLPGVDEHVGSENLHVDAVRRQLRQSKGLWDNPNRDRARRGGGDTDSAAASTAKSAADAGGHAGGFSGREIKMVVKFIDNLGDGANAGDGTIDVGELEHAFRQGRRTRASAQMEAVGAALCRKFERMLKTARDKDTGLVGVSVERWFRSCDKSGAGKGDGQISTKELRQGIKYLDDIAPGDDTFSEEDLINFVRYLDPEADGDMGLGEFQEGLKRSKQAPAALKFAQKAGRIMGRLEGFMNENSMRIKDLFKFIDKDRSGHITLQELREGLLAMNTDVAAEFAKRKEGLVAARKNKEAEKDRKFNEDLDNRLKALESTGALNVLAKLDVFMHETGQRIIDLFGKSGFDKSGDGTLSRSEFYKAMKHIGIECTKKECRALVDYIDEEQDGDVEAYEMEKVVRRYRIDMIYQRQKLKALKKEQSRRRAQGRAGPEIDDSENDFVRMMKEQAHKKDGLISKLRNKTHEEEKARTKALEEERKKRAGGLSAALVTQAAGMDAEQDWRAKPSDADAKAPKISRNRTKTVTSGSVLDSSWLASFDKNMANHKSKLNRKVGVD</sequence>
<dbReference type="Gene3D" id="1.10.238.10">
    <property type="entry name" value="EF-hand"/>
    <property type="match status" value="3"/>
</dbReference>
<dbReference type="PROSITE" id="PS50222">
    <property type="entry name" value="EF_HAND_2"/>
    <property type="match status" value="2"/>
</dbReference>
<accession>A0ABQ6N0B5</accession>
<gene>
    <name evidence="6" type="ORF">TeGR_g2233</name>
</gene>
<comment type="caution">
    <text evidence="6">The sequence shown here is derived from an EMBL/GenBank/DDBJ whole genome shotgun (WGS) entry which is preliminary data.</text>
</comment>
<dbReference type="SMART" id="SM00054">
    <property type="entry name" value="EFh"/>
    <property type="match status" value="4"/>
</dbReference>
<keyword evidence="1" id="KW-0479">Metal-binding</keyword>
<feature type="region of interest" description="Disordered" evidence="4">
    <location>
        <begin position="1"/>
        <end position="20"/>
    </location>
</feature>
<feature type="region of interest" description="Disordered" evidence="4">
    <location>
        <begin position="609"/>
        <end position="639"/>
    </location>
</feature>
<feature type="compositionally biased region" description="Low complexity" evidence="4">
    <location>
        <begin position="7"/>
        <end position="20"/>
    </location>
</feature>
<name>A0ABQ6N0B5_9STRA</name>
<evidence type="ECO:0000256" key="2">
    <source>
        <dbReference type="ARBA" id="ARBA00022737"/>
    </source>
</evidence>
<dbReference type="InterPro" id="IPR002048">
    <property type="entry name" value="EF_hand_dom"/>
</dbReference>
<evidence type="ECO:0000313" key="7">
    <source>
        <dbReference type="Proteomes" id="UP001165060"/>
    </source>
</evidence>
<proteinExistence type="predicted"/>
<dbReference type="InterPro" id="IPR051581">
    <property type="entry name" value="Ca-bind"/>
</dbReference>
<dbReference type="PROSITE" id="PS00018">
    <property type="entry name" value="EF_HAND_1"/>
    <property type="match status" value="2"/>
</dbReference>
<dbReference type="Pfam" id="PF13405">
    <property type="entry name" value="EF-hand_6"/>
    <property type="match status" value="1"/>
</dbReference>
<feature type="compositionally biased region" description="Low complexity" evidence="4">
    <location>
        <begin position="158"/>
        <end position="173"/>
    </location>
</feature>
<dbReference type="Pfam" id="PF13833">
    <property type="entry name" value="EF-hand_8"/>
    <property type="match status" value="1"/>
</dbReference>
<reference evidence="6 7" key="1">
    <citation type="journal article" date="2023" name="Commun. Biol.">
        <title>Genome analysis of Parmales, the sister group of diatoms, reveals the evolutionary specialization of diatoms from phago-mixotrophs to photoautotrophs.</title>
        <authorList>
            <person name="Ban H."/>
            <person name="Sato S."/>
            <person name="Yoshikawa S."/>
            <person name="Yamada K."/>
            <person name="Nakamura Y."/>
            <person name="Ichinomiya M."/>
            <person name="Sato N."/>
            <person name="Blanc-Mathieu R."/>
            <person name="Endo H."/>
            <person name="Kuwata A."/>
            <person name="Ogata H."/>
        </authorList>
    </citation>
    <scope>NUCLEOTIDE SEQUENCE [LARGE SCALE GENOMIC DNA]</scope>
</reference>
<keyword evidence="3" id="KW-0106">Calcium</keyword>
<dbReference type="EMBL" id="BRYB01001978">
    <property type="protein sequence ID" value="GMI37492.1"/>
    <property type="molecule type" value="Genomic_DNA"/>
</dbReference>
<dbReference type="InterPro" id="IPR011992">
    <property type="entry name" value="EF-hand-dom_pair"/>
</dbReference>
<feature type="compositionally biased region" description="Basic and acidic residues" evidence="4">
    <location>
        <begin position="146"/>
        <end position="156"/>
    </location>
</feature>
<organism evidence="6 7">
    <name type="scientific">Tetraparma gracilis</name>
    <dbReference type="NCBI Taxonomy" id="2962635"/>
    <lineage>
        <taxon>Eukaryota</taxon>
        <taxon>Sar</taxon>
        <taxon>Stramenopiles</taxon>
        <taxon>Ochrophyta</taxon>
        <taxon>Bolidophyceae</taxon>
        <taxon>Parmales</taxon>
        <taxon>Triparmaceae</taxon>
        <taxon>Tetraparma</taxon>
    </lineage>
</organism>
<evidence type="ECO:0000313" key="6">
    <source>
        <dbReference type="EMBL" id="GMI37492.1"/>
    </source>
</evidence>
<feature type="compositionally biased region" description="Basic and acidic residues" evidence="4">
    <location>
        <begin position="613"/>
        <end position="626"/>
    </location>
</feature>
<dbReference type="PANTHER" id="PTHR34524:SF6">
    <property type="entry name" value="CALCYPHOSINE LIKE"/>
    <property type="match status" value="1"/>
</dbReference>
<feature type="non-terminal residue" evidence="6">
    <location>
        <position position="1"/>
    </location>
</feature>
<feature type="domain" description="EF-hand" evidence="5">
    <location>
        <begin position="355"/>
        <end position="390"/>
    </location>
</feature>
<dbReference type="PANTHER" id="PTHR34524">
    <property type="entry name" value="CALCYPHOSIN"/>
    <property type="match status" value="1"/>
</dbReference>
<dbReference type="InterPro" id="IPR018247">
    <property type="entry name" value="EF_Hand_1_Ca_BS"/>
</dbReference>
<evidence type="ECO:0000256" key="1">
    <source>
        <dbReference type="ARBA" id="ARBA00022723"/>
    </source>
</evidence>